<proteinExistence type="predicted"/>
<protein>
    <submittedName>
        <fullName evidence="1">Uncharacterized protein</fullName>
    </submittedName>
</protein>
<reference evidence="1" key="1">
    <citation type="submission" date="2019-08" db="EMBL/GenBank/DDBJ databases">
        <authorList>
            <person name="Kucharzyk K."/>
            <person name="Murdoch R.W."/>
            <person name="Higgins S."/>
            <person name="Loffler F."/>
        </authorList>
    </citation>
    <scope>NUCLEOTIDE SEQUENCE</scope>
</reference>
<accession>A0A645CL05</accession>
<name>A0A645CL05_9ZZZZ</name>
<gene>
    <name evidence="1" type="ORF">SDC9_124620</name>
</gene>
<comment type="caution">
    <text evidence="1">The sequence shown here is derived from an EMBL/GenBank/DDBJ whole genome shotgun (WGS) entry which is preliminary data.</text>
</comment>
<sequence>MKTTTVVWVVMAIIAFSFNLLAAEPQTVQQKSKVKSIAWVVVKDGEIYATCEYSSGKVKIEVI</sequence>
<dbReference type="AlphaFoldDB" id="A0A645CL05"/>
<dbReference type="EMBL" id="VSSQ01028062">
    <property type="protein sequence ID" value="MPM77613.1"/>
    <property type="molecule type" value="Genomic_DNA"/>
</dbReference>
<evidence type="ECO:0000313" key="1">
    <source>
        <dbReference type="EMBL" id="MPM77613.1"/>
    </source>
</evidence>
<organism evidence="1">
    <name type="scientific">bioreactor metagenome</name>
    <dbReference type="NCBI Taxonomy" id="1076179"/>
    <lineage>
        <taxon>unclassified sequences</taxon>
        <taxon>metagenomes</taxon>
        <taxon>ecological metagenomes</taxon>
    </lineage>
</organism>